<evidence type="ECO:0000313" key="1">
    <source>
        <dbReference type="EMBL" id="MPC29694.1"/>
    </source>
</evidence>
<organism evidence="1 2">
    <name type="scientific">Portunus trituberculatus</name>
    <name type="common">Swimming crab</name>
    <name type="synonym">Neptunus trituberculatus</name>
    <dbReference type="NCBI Taxonomy" id="210409"/>
    <lineage>
        <taxon>Eukaryota</taxon>
        <taxon>Metazoa</taxon>
        <taxon>Ecdysozoa</taxon>
        <taxon>Arthropoda</taxon>
        <taxon>Crustacea</taxon>
        <taxon>Multicrustacea</taxon>
        <taxon>Malacostraca</taxon>
        <taxon>Eumalacostraca</taxon>
        <taxon>Eucarida</taxon>
        <taxon>Decapoda</taxon>
        <taxon>Pleocyemata</taxon>
        <taxon>Brachyura</taxon>
        <taxon>Eubrachyura</taxon>
        <taxon>Portunoidea</taxon>
        <taxon>Portunidae</taxon>
        <taxon>Portuninae</taxon>
        <taxon>Portunus</taxon>
    </lineage>
</organism>
<evidence type="ECO:0000313" key="2">
    <source>
        <dbReference type="Proteomes" id="UP000324222"/>
    </source>
</evidence>
<gene>
    <name evidence="1" type="ORF">E2C01_022940</name>
</gene>
<sequence>MEVKGTSTELMAAASQCLLLGVTWHGKGACMETRTA</sequence>
<name>A0A5B7EA93_PORTR</name>
<protein>
    <submittedName>
        <fullName evidence="1">Uncharacterized protein</fullName>
    </submittedName>
</protein>
<dbReference type="EMBL" id="VSRR010002120">
    <property type="protein sequence ID" value="MPC29694.1"/>
    <property type="molecule type" value="Genomic_DNA"/>
</dbReference>
<accession>A0A5B7EA93</accession>
<dbReference type="AlphaFoldDB" id="A0A5B7EA93"/>
<dbReference type="Proteomes" id="UP000324222">
    <property type="component" value="Unassembled WGS sequence"/>
</dbReference>
<comment type="caution">
    <text evidence="1">The sequence shown here is derived from an EMBL/GenBank/DDBJ whole genome shotgun (WGS) entry which is preliminary data.</text>
</comment>
<reference evidence="1 2" key="1">
    <citation type="submission" date="2019-05" db="EMBL/GenBank/DDBJ databases">
        <title>Another draft genome of Portunus trituberculatus and its Hox gene families provides insights of decapod evolution.</title>
        <authorList>
            <person name="Jeong J.-H."/>
            <person name="Song I."/>
            <person name="Kim S."/>
            <person name="Choi T."/>
            <person name="Kim D."/>
            <person name="Ryu S."/>
            <person name="Kim W."/>
        </authorList>
    </citation>
    <scope>NUCLEOTIDE SEQUENCE [LARGE SCALE GENOMIC DNA]</scope>
    <source>
        <tissue evidence="1">Muscle</tissue>
    </source>
</reference>
<proteinExistence type="predicted"/>
<keyword evidence="2" id="KW-1185">Reference proteome</keyword>